<reference evidence="9" key="1">
    <citation type="submission" date="2019-10" db="EMBL/GenBank/DDBJ databases">
        <title>Draft genome sequence of Panacibacter sp. KCS-6.</title>
        <authorList>
            <person name="Yim K.J."/>
        </authorList>
    </citation>
    <scope>NUCLEOTIDE SEQUENCE</scope>
    <source>
        <strain evidence="9">KCS-6</strain>
    </source>
</reference>
<dbReference type="InterPro" id="IPR004358">
    <property type="entry name" value="Sig_transdc_His_kin-like_C"/>
</dbReference>
<comment type="caution">
    <text evidence="9">The sequence shown here is derived from an EMBL/GenBank/DDBJ whole genome shotgun (WGS) entry which is preliminary data.</text>
</comment>
<dbReference type="Pfam" id="PF02518">
    <property type="entry name" value="HATPase_c"/>
    <property type="match status" value="1"/>
</dbReference>
<dbReference type="Gene3D" id="3.30.450.20">
    <property type="entry name" value="PAS domain"/>
    <property type="match status" value="1"/>
</dbReference>
<keyword evidence="5" id="KW-0418">Kinase</keyword>
<dbReference type="InterPro" id="IPR000014">
    <property type="entry name" value="PAS"/>
</dbReference>
<dbReference type="InterPro" id="IPR003594">
    <property type="entry name" value="HATPase_dom"/>
</dbReference>
<evidence type="ECO:0000256" key="5">
    <source>
        <dbReference type="ARBA" id="ARBA00022777"/>
    </source>
</evidence>
<dbReference type="Pfam" id="PF08448">
    <property type="entry name" value="PAS_4"/>
    <property type="match status" value="1"/>
</dbReference>
<dbReference type="SUPFAM" id="SSF55874">
    <property type="entry name" value="ATPase domain of HSP90 chaperone/DNA topoisomerase II/histidine kinase"/>
    <property type="match status" value="1"/>
</dbReference>
<dbReference type="GO" id="GO:0000155">
    <property type="term" value="F:phosphorelay sensor kinase activity"/>
    <property type="evidence" value="ECO:0007669"/>
    <property type="project" value="InterPro"/>
</dbReference>
<dbReference type="InterPro" id="IPR058544">
    <property type="entry name" value="ETR1_N"/>
</dbReference>
<feature type="transmembrane region" description="Helical" evidence="7">
    <location>
        <begin position="97"/>
        <end position="116"/>
    </location>
</feature>
<dbReference type="SMART" id="SM00387">
    <property type="entry name" value="HATPase_c"/>
    <property type="match status" value="1"/>
</dbReference>
<evidence type="ECO:0000256" key="3">
    <source>
        <dbReference type="ARBA" id="ARBA00022553"/>
    </source>
</evidence>
<keyword evidence="10" id="KW-1185">Reference proteome</keyword>
<dbReference type="SUPFAM" id="SSF47384">
    <property type="entry name" value="Homodimeric domain of signal transducing histidine kinase"/>
    <property type="match status" value="1"/>
</dbReference>
<evidence type="ECO:0000256" key="6">
    <source>
        <dbReference type="SAM" id="Coils"/>
    </source>
</evidence>
<evidence type="ECO:0000313" key="10">
    <source>
        <dbReference type="Proteomes" id="UP000598971"/>
    </source>
</evidence>
<sequence length="519" mass="59903">MQSIEDFFKTLFDTSGFMPRWMCGKWTEMHGWLYIISNLAIWAAYFTIPFLIFSFIRKKKDLPFLNIFTWFNLFIIGCGITHFTDAIMFWFPVYRLNALFLFITAIISWITVYVLIKNIPKALELKTPAQLKKIIEEQTLQLTKANAALQESELRFKALVNNNPDIITRFNKHLQYEFINESMQTLTSTSLDFYLGKTPYEVLPNHPHTHQFTESIKKVFSTATSLQYEIESVTEKQGIAFFAVQMIPLINQSNNEVESVLTITKNISESKNNEIKLIQTIEELNQLTKRLELKRKRLQDFSYMVSHNLRSPIANLHALTALYKKEKNDGVKTFVMQKIFDVQAQLSTTVQELTQVVNITTNTDIERTNLSFEDMLFHLIESLYAQITDAKAKITYNFTSCPQVQYPKVYLESIMLNLLTNALKYASPNRIPEIYFETNISETGLITLVCTDNGQGIDMIKHGNKLFSLHKTFHNHPDARGVGLFITRNQIESLGGNIHAISEVDKGTTFIIHFNETTV</sequence>
<evidence type="ECO:0000256" key="1">
    <source>
        <dbReference type="ARBA" id="ARBA00000085"/>
    </source>
</evidence>
<dbReference type="InterPro" id="IPR036097">
    <property type="entry name" value="HisK_dim/P_sf"/>
</dbReference>
<dbReference type="PANTHER" id="PTHR43304:SF1">
    <property type="entry name" value="PAC DOMAIN-CONTAINING PROTEIN"/>
    <property type="match status" value="1"/>
</dbReference>
<dbReference type="SUPFAM" id="SSF55785">
    <property type="entry name" value="PYP-like sensor domain (PAS domain)"/>
    <property type="match status" value="1"/>
</dbReference>
<dbReference type="PRINTS" id="PR00344">
    <property type="entry name" value="BCTRLSENSOR"/>
</dbReference>
<feature type="transmembrane region" description="Helical" evidence="7">
    <location>
        <begin position="68"/>
        <end position="91"/>
    </location>
</feature>
<dbReference type="Gene3D" id="3.30.565.10">
    <property type="entry name" value="Histidine kinase-like ATPase, C-terminal domain"/>
    <property type="match status" value="1"/>
</dbReference>
<dbReference type="EMBL" id="WHPF01000008">
    <property type="protein sequence ID" value="NNV56227.1"/>
    <property type="molecule type" value="Genomic_DNA"/>
</dbReference>
<dbReference type="NCBIfam" id="TIGR00229">
    <property type="entry name" value="sensory_box"/>
    <property type="match status" value="1"/>
</dbReference>
<feature type="coiled-coil region" evidence="6">
    <location>
        <begin position="135"/>
        <end position="162"/>
    </location>
</feature>
<evidence type="ECO:0000313" key="9">
    <source>
        <dbReference type="EMBL" id="NNV56227.1"/>
    </source>
</evidence>
<evidence type="ECO:0000256" key="7">
    <source>
        <dbReference type="SAM" id="Phobius"/>
    </source>
</evidence>
<dbReference type="PANTHER" id="PTHR43304">
    <property type="entry name" value="PHYTOCHROME-LIKE PROTEIN CPH1"/>
    <property type="match status" value="1"/>
</dbReference>
<keyword evidence="6" id="KW-0175">Coiled coil</keyword>
<dbReference type="InterPro" id="IPR005467">
    <property type="entry name" value="His_kinase_dom"/>
</dbReference>
<keyword evidence="7" id="KW-1133">Transmembrane helix</keyword>
<gene>
    <name evidence="9" type="ORF">GD597_12210</name>
</gene>
<dbReference type="EC" id="2.7.13.3" evidence="2"/>
<comment type="catalytic activity">
    <reaction evidence="1">
        <text>ATP + protein L-histidine = ADP + protein N-phospho-L-histidine.</text>
        <dbReference type="EC" id="2.7.13.3"/>
    </reaction>
</comment>
<keyword evidence="7" id="KW-0472">Membrane</keyword>
<name>A0A8J8FGG7_9BACT</name>
<evidence type="ECO:0000259" key="8">
    <source>
        <dbReference type="PROSITE" id="PS50109"/>
    </source>
</evidence>
<dbReference type="InterPro" id="IPR036890">
    <property type="entry name" value="HATPase_C_sf"/>
</dbReference>
<keyword evidence="7" id="KW-0812">Transmembrane</keyword>
<dbReference type="Proteomes" id="UP000598971">
    <property type="component" value="Unassembled WGS sequence"/>
</dbReference>
<dbReference type="InterPro" id="IPR052162">
    <property type="entry name" value="Sensor_kinase/Photoreceptor"/>
</dbReference>
<dbReference type="AlphaFoldDB" id="A0A8J8FGG7"/>
<keyword evidence="4" id="KW-0808">Transferase</keyword>
<organism evidence="9 10">
    <name type="scientific">Limnovirga soli</name>
    <dbReference type="NCBI Taxonomy" id="2656915"/>
    <lineage>
        <taxon>Bacteria</taxon>
        <taxon>Pseudomonadati</taxon>
        <taxon>Bacteroidota</taxon>
        <taxon>Chitinophagia</taxon>
        <taxon>Chitinophagales</taxon>
        <taxon>Chitinophagaceae</taxon>
        <taxon>Limnovirga</taxon>
    </lineage>
</organism>
<protein>
    <recommendedName>
        <fullName evidence="2">histidine kinase</fullName>
        <ecNumber evidence="2">2.7.13.3</ecNumber>
    </recommendedName>
</protein>
<feature type="transmembrane region" description="Helical" evidence="7">
    <location>
        <begin position="31"/>
        <end position="56"/>
    </location>
</feature>
<dbReference type="PROSITE" id="PS50109">
    <property type="entry name" value="HIS_KIN"/>
    <property type="match status" value="1"/>
</dbReference>
<feature type="domain" description="Histidine kinase" evidence="8">
    <location>
        <begin position="304"/>
        <end position="518"/>
    </location>
</feature>
<dbReference type="InterPro" id="IPR035965">
    <property type="entry name" value="PAS-like_dom_sf"/>
</dbReference>
<evidence type="ECO:0000256" key="4">
    <source>
        <dbReference type="ARBA" id="ARBA00022679"/>
    </source>
</evidence>
<proteinExistence type="predicted"/>
<keyword evidence="3" id="KW-0597">Phosphoprotein</keyword>
<dbReference type="RefSeq" id="WP_171608171.1">
    <property type="nucleotide sequence ID" value="NZ_WHPF01000008.1"/>
</dbReference>
<evidence type="ECO:0000256" key="2">
    <source>
        <dbReference type="ARBA" id="ARBA00012438"/>
    </source>
</evidence>
<accession>A0A8J8FGG7</accession>
<dbReference type="InterPro" id="IPR013656">
    <property type="entry name" value="PAS_4"/>
</dbReference>
<dbReference type="Gene3D" id="1.10.287.130">
    <property type="match status" value="1"/>
</dbReference>
<dbReference type="Pfam" id="PF25487">
    <property type="entry name" value="ETR1_N"/>
    <property type="match status" value="1"/>
</dbReference>